<keyword evidence="3 4" id="KW-0862">Zinc</keyword>
<evidence type="ECO:0000259" key="5">
    <source>
        <dbReference type="PROSITE" id="PS50305"/>
    </source>
</evidence>
<feature type="binding site" evidence="3">
    <location>
        <position position="59"/>
    </location>
    <ligand>
        <name>substrate</name>
    </ligand>
</feature>
<keyword evidence="3" id="KW-0963">Cytoplasm</keyword>
<evidence type="ECO:0000256" key="3">
    <source>
        <dbReference type="HAMAP-Rule" id="MF_01121"/>
    </source>
</evidence>
<dbReference type="InterPro" id="IPR029035">
    <property type="entry name" value="DHS-like_NAD/FAD-binding_dom"/>
</dbReference>
<feature type="active site" description="Proton acceptor" evidence="3 4">
    <location>
        <position position="109"/>
    </location>
</feature>
<dbReference type="InterPro" id="IPR026591">
    <property type="entry name" value="Sirtuin_cat_small_dom_sf"/>
</dbReference>
<keyword evidence="2 3" id="KW-0520">NAD</keyword>
<feature type="binding site" evidence="3 4">
    <location>
        <position position="117"/>
    </location>
    <ligand>
        <name>Zn(2+)</name>
        <dbReference type="ChEBI" id="CHEBI:29105"/>
    </ligand>
</feature>
<feature type="domain" description="Deacetylase sirtuin-type" evidence="5">
    <location>
        <begin position="1"/>
        <end position="234"/>
    </location>
</feature>
<keyword evidence="1" id="KW-0808">Transferase</keyword>
<organism evidence="6 7">
    <name type="scientific">Pseudaminobacter salicylatoxidans</name>
    <dbReference type="NCBI Taxonomy" id="93369"/>
    <lineage>
        <taxon>Bacteria</taxon>
        <taxon>Pseudomonadati</taxon>
        <taxon>Pseudomonadota</taxon>
        <taxon>Alphaproteobacteria</taxon>
        <taxon>Hyphomicrobiales</taxon>
        <taxon>Phyllobacteriaceae</taxon>
        <taxon>Pseudaminobacter</taxon>
    </lineage>
</organism>
<dbReference type="HAMAP" id="MF_01121">
    <property type="entry name" value="Sirtuin_ClassIII"/>
    <property type="match status" value="1"/>
</dbReference>
<sequence>MSKFSSIVILTGAGISAESGIDTFRDSNGIWSKVDYREVATPEGFARNPGKVHAFYNKRRRGLRAVRPNAAHEALARLEAGFDGSFLLVTQNIDNLHEAAGSRKLLHMHGEVNAALCQCCGMRWPWTEDLTINSQCQWCKTTGQMRVDVVWFGEMPYRMDEIDAALTNCDLFVSIGTSGNVYPAAGFVEQAKAAGAHTVELNLEPSEGYSFFDEAVYGRATEVVPLFVERLLAGQDDTPADKCGTG</sequence>
<evidence type="ECO:0000313" key="6">
    <source>
        <dbReference type="EMBL" id="PWJ85429.1"/>
    </source>
</evidence>
<protein>
    <recommendedName>
        <fullName evidence="3">NAD-dependent protein deacylase</fullName>
        <ecNumber evidence="3">2.3.1.286</ecNumber>
    </recommendedName>
    <alternativeName>
        <fullName evidence="3">Regulatory protein SIR2 homolog</fullName>
    </alternativeName>
</protein>
<dbReference type="GO" id="GO:0017136">
    <property type="term" value="F:histone deacetylase activity, NAD-dependent"/>
    <property type="evidence" value="ECO:0007669"/>
    <property type="project" value="TreeGrafter"/>
</dbReference>
<comment type="similarity">
    <text evidence="3">Belongs to the sirtuin family. Class III subfamily.</text>
</comment>
<feature type="binding site" evidence="3">
    <location>
        <position position="220"/>
    </location>
    <ligand>
        <name>NAD(+)</name>
        <dbReference type="ChEBI" id="CHEBI:57540"/>
    </ligand>
</feature>
<comment type="caution">
    <text evidence="6">The sequence shown here is derived from an EMBL/GenBank/DDBJ whole genome shotgun (WGS) entry which is preliminary data.</text>
</comment>
<feature type="binding site" evidence="3">
    <location>
        <position position="56"/>
    </location>
    <ligand>
        <name>substrate</name>
    </ligand>
</feature>
<evidence type="ECO:0000256" key="1">
    <source>
        <dbReference type="ARBA" id="ARBA00022679"/>
    </source>
</evidence>
<dbReference type="EC" id="2.3.1.286" evidence="3"/>
<dbReference type="GO" id="GO:0070403">
    <property type="term" value="F:NAD+ binding"/>
    <property type="evidence" value="ECO:0007669"/>
    <property type="project" value="UniProtKB-UniRule"/>
</dbReference>
<dbReference type="InterPro" id="IPR050134">
    <property type="entry name" value="NAD-dep_sirtuin_deacylases"/>
</dbReference>
<dbReference type="GO" id="GO:0005737">
    <property type="term" value="C:cytoplasm"/>
    <property type="evidence" value="ECO:0007669"/>
    <property type="project" value="UniProtKB-SubCell"/>
</dbReference>
<comment type="cofactor">
    <cofactor evidence="3">
        <name>Zn(2+)</name>
        <dbReference type="ChEBI" id="CHEBI:29105"/>
    </cofactor>
    <text evidence="3">Binds 1 zinc ion per subunit.</text>
</comment>
<comment type="catalytic activity">
    <reaction evidence="3">
        <text>N(6)-succinyl-L-lysyl-[protein] + NAD(+) + H2O = 2''-O-succinyl-ADP-D-ribose + nicotinamide + L-lysyl-[protein]</text>
        <dbReference type="Rhea" id="RHEA:47668"/>
        <dbReference type="Rhea" id="RHEA-COMP:9752"/>
        <dbReference type="Rhea" id="RHEA-COMP:11877"/>
        <dbReference type="ChEBI" id="CHEBI:15377"/>
        <dbReference type="ChEBI" id="CHEBI:17154"/>
        <dbReference type="ChEBI" id="CHEBI:29969"/>
        <dbReference type="ChEBI" id="CHEBI:57540"/>
        <dbReference type="ChEBI" id="CHEBI:87830"/>
        <dbReference type="ChEBI" id="CHEBI:87832"/>
    </reaction>
</comment>
<proteinExistence type="inferred from homology"/>
<name>A0A316C6U5_PSESE</name>
<dbReference type="GO" id="GO:0036055">
    <property type="term" value="F:protein-succinyllysine desuccinylase activity"/>
    <property type="evidence" value="ECO:0007669"/>
    <property type="project" value="UniProtKB-UniRule"/>
</dbReference>
<comment type="domain">
    <text evidence="3">2 residues (Tyr-56 and Arg-59) present in a large hydrophobic pocket are probably involved in substrate specificity. They are important for desuccinylation activity, but dispensable for deacetylation activity.</text>
</comment>
<dbReference type="GO" id="GO:0008270">
    <property type="term" value="F:zinc ion binding"/>
    <property type="evidence" value="ECO:0007669"/>
    <property type="project" value="UniProtKB-UniRule"/>
</dbReference>
<feature type="binding site" evidence="3">
    <location>
        <begin position="202"/>
        <end position="204"/>
    </location>
    <ligand>
        <name>NAD(+)</name>
        <dbReference type="ChEBI" id="CHEBI:57540"/>
    </ligand>
</feature>
<dbReference type="CDD" id="cd01412">
    <property type="entry name" value="SIRT5_Af1_CobB"/>
    <property type="match status" value="1"/>
</dbReference>
<dbReference type="Gene3D" id="3.30.1600.10">
    <property type="entry name" value="SIR2/SIRT2 'Small Domain"/>
    <property type="match status" value="1"/>
</dbReference>
<keyword evidence="7" id="KW-1185">Reference proteome</keyword>
<dbReference type="InterPro" id="IPR027546">
    <property type="entry name" value="Sirtuin_class_III"/>
</dbReference>
<comment type="function">
    <text evidence="3">NAD-dependent lysine deacetylase and desuccinylase that specifically removes acetyl and succinyl groups on target proteins. Modulates the activities of several proteins which are inactive in their acylated form.</text>
</comment>
<reference evidence="6 7" key="1">
    <citation type="submission" date="2018-05" db="EMBL/GenBank/DDBJ databases">
        <title>Genomic Encyclopedia of Type Strains, Phase IV (KMG-IV): sequencing the most valuable type-strain genomes for metagenomic binning, comparative biology and taxonomic classification.</title>
        <authorList>
            <person name="Goeker M."/>
        </authorList>
    </citation>
    <scope>NUCLEOTIDE SEQUENCE [LARGE SCALE GENOMIC DNA]</scope>
    <source>
        <strain evidence="6 7">DSM 6986</strain>
    </source>
</reference>
<dbReference type="SUPFAM" id="SSF52467">
    <property type="entry name" value="DHS-like NAD/FAD-binding domain"/>
    <property type="match status" value="1"/>
</dbReference>
<feature type="binding site" evidence="3">
    <location>
        <begin position="91"/>
        <end position="94"/>
    </location>
    <ligand>
        <name>NAD(+)</name>
        <dbReference type="ChEBI" id="CHEBI:57540"/>
    </ligand>
</feature>
<dbReference type="InterPro" id="IPR026590">
    <property type="entry name" value="Ssirtuin_cat_dom"/>
</dbReference>
<dbReference type="Gene3D" id="3.40.50.1220">
    <property type="entry name" value="TPP-binding domain"/>
    <property type="match status" value="1"/>
</dbReference>
<feature type="binding site" evidence="3 4">
    <location>
        <position position="120"/>
    </location>
    <ligand>
        <name>Zn(2+)</name>
        <dbReference type="ChEBI" id="CHEBI:29105"/>
    </ligand>
</feature>
<dbReference type="RefSeq" id="WP_109612138.1">
    <property type="nucleotide sequence ID" value="NZ_QGGG01000003.1"/>
</dbReference>
<dbReference type="Proteomes" id="UP000245396">
    <property type="component" value="Unassembled WGS sequence"/>
</dbReference>
<dbReference type="PROSITE" id="PS50305">
    <property type="entry name" value="SIRTUIN"/>
    <property type="match status" value="1"/>
</dbReference>
<dbReference type="OrthoDB" id="9800582at2"/>
<dbReference type="GO" id="GO:0036054">
    <property type="term" value="F:protein-malonyllysine demalonylase activity"/>
    <property type="evidence" value="ECO:0007669"/>
    <property type="project" value="InterPro"/>
</dbReference>
<evidence type="ECO:0000256" key="4">
    <source>
        <dbReference type="PROSITE-ProRule" id="PRU00236"/>
    </source>
</evidence>
<dbReference type="EMBL" id="QGGG01000003">
    <property type="protein sequence ID" value="PWJ85429.1"/>
    <property type="molecule type" value="Genomic_DNA"/>
</dbReference>
<dbReference type="InterPro" id="IPR003000">
    <property type="entry name" value="Sirtuin"/>
</dbReference>
<evidence type="ECO:0000313" key="7">
    <source>
        <dbReference type="Proteomes" id="UP000245396"/>
    </source>
</evidence>
<feature type="binding site" evidence="3 4">
    <location>
        <position position="139"/>
    </location>
    <ligand>
        <name>Zn(2+)</name>
        <dbReference type="ChEBI" id="CHEBI:29105"/>
    </ligand>
</feature>
<dbReference type="AlphaFoldDB" id="A0A316C6U5"/>
<accession>A0A316C6U5</accession>
<gene>
    <name evidence="3" type="primary">cobB</name>
    <name evidence="6" type="ORF">C7441_103287</name>
</gene>
<comment type="catalytic activity">
    <reaction evidence="3">
        <text>N(6)-acetyl-L-lysyl-[protein] + NAD(+) + H2O = 2''-O-acetyl-ADP-D-ribose + nicotinamide + L-lysyl-[protein]</text>
        <dbReference type="Rhea" id="RHEA:43636"/>
        <dbReference type="Rhea" id="RHEA-COMP:9752"/>
        <dbReference type="Rhea" id="RHEA-COMP:10731"/>
        <dbReference type="ChEBI" id="CHEBI:15377"/>
        <dbReference type="ChEBI" id="CHEBI:17154"/>
        <dbReference type="ChEBI" id="CHEBI:29969"/>
        <dbReference type="ChEBI" id="CHEBI:57540"/>
        <dbReference type="ChEBI" id="CHEBI:61930"/>
        <dbReference type="ChEBI" id="CHEBI:83767"/>
        <dbReference type="EC" id="2.3.1.286"/>
    </reaction>
</comment>
<evidence type="ECO:0000256" key="2">
    <source>
        <dbReference type="ARBA" id="ARBA00023027"/>
    </source>
</evidence>
<keyword evidence="3 4" id="KW-0479">Metal-binding</keyword>
<dbReference type="STRING" id="1192868.GCA_000304395_00058"/>
<dbReference type="PANTHER" id="PTHR11085">
    <property type="entry name" value="NAD-DEPENDENT PROTEIN DEACYLASE SIRTUIN-5, MITOCHONDRIAL-RELATED"/>
    <property type="match status" value="1"/>
</dbReference>
<dbReference type="PANTHER" id="PTHR11085:SF4">
    <property type="entry name" value="NAD-DEPENDENT PROTEIN DEACYLASE"/>
    <property type="match status" value="1"/>
</dbReference>
<feature type="binding site" evidence="3 4">
    <location>
        <position position="136"/>
    </location>
    <ligand>
        <name>Zn(2+)</name>
        <dbReference type="ChEBI" id="CHEBI:29105"/>
    </ligand>
</feature>
<feature type="binding site" evidence="3">
    <location>
        <begin position="12"/>
        <end position="31"/>
    </location>
    <ligand>
        <name>NAD(+)</name>
        <dbReference type="ChEBI" id="CHEBI:57540"/>
    </ligand>
</feature>
<dbReference type="Pfam" id="PF02146">
    <property type="entry name" value="SIR2"/>
    <property type="match status" value="1"/>
</dbReference>
<comment type="subcellular location">
    <subcellularLocation>
        <location evidence="3">Cytoplasm</location>
    </subcellularLocation>
</comment>
<feature type="binding site" evidence="3">
    <location>
        <begin position="176"/>
        <end position="178"/>
    </location>
    <ligand>
        <name>NAD(+)</name>
        <dbReference type="ChEBI" id="CHEBI:57540"/>
    </ligand>
</feature>